<sequence length="261" mass="28474">MGTYGFLLQSEAMRPLADIYSCSIVGKTRSLNIQPFRYGMGETLELILHKPPFKSISLNWETCGRIRHSFYSSLLLSHKHMLIFKYIHLESRYHPDLYSSVYVHRPNPITPSSPPPPSPPPPSSQPPSHLFSPQPSPPSSPPPPPHHPSPTYISPPPLSLSPSPTTPTQTPHTPPPATPSSTPPPLPPSSPAPSPASHHPPPTRHVLRRRASACGVARLVVRWLWCRLRQRGGRRLGGCRVGGCQGWLGGGAGGVRWGGVH</sequence>
<reference evidence="4" key="2">
    <citation type="submission" date="2020-04" db="EMBL/GenBank/DDBJ databases">
        <authorList>
            <consortium name="NCBI Genome Project"/>
        </authorList>
    </citation>
    <scope>NUCLEOTIDE SEQUENCE</scope>
    <source>
        <strain evidence="4">CBS 781.70</strain>
    </source>
</reference>
<dbReference type="AlphaFoldDB" id="A0A6G1G2F0"/>
<gene>
    <name evidence="2 4" type="ORF">P152DRAFT_30942</name>
</gene>
<reference evidence="2 4" key="1">
    <citation type="submission" date="2020-01" db="EMBL/GenBank/DDBJ databases">
        <authorList>
            <consortium name="DOE Joint Genome Institute"/>
            <person name="Haridas S."/>
            <person name="Albert R."/>
            <person name="Binder M."/>
            <person name="Bloem J."/>
            <person name="Labutti K."/>
            <person name="Salamov A."/>
            <person name="Andreopoulos B."/>
            <person name="Baker S.E."/>
            <person name="Barry K."/>
            <person name="Bills G."/>
            <person name="Bluhm B.H."/>
            <person name="Cannon C."/>
            <person name="Castanera R."/>
            <person name="Culley D.E."/>
            <person name="Daum C."/>
            <person name="Ezra D."/>
            <person name="Gonzalez J.B."/>
            <person name="Henrissat B."/>
            <person name="Kuo A."/>
            <person name="Liang C."/>
            <person name="Lipzen A."/>
            <person name="Lutzoni F."/>
            <person name="Magnuson J."/>
            <person name="Mondo S."/>
            <person name="Nolan M."/>
            <person name="Ohm R."/>
            <person name="Pangilinan J."/>
            <person name="Park H.-J."/>
            <person name="Ramirez L."/>
            <person name="Alfaro M."/>
            <person name="Sun H."/>
            <person name="Tritt A."/>
            <person name="Yoshinaga Y."/>
            <person name="Zwiers L.-H."/>
            <person name="Turgeon B.G."/>
            <person name="Goodwin S.B."/>
            <person name="Spatafora J.W."/>
            <person name="Crous P.W."/>
            <person name="Grigoriev I.V."/>
        </authorList>
    </citation>
    <scope>NUCLEOTIDE SEQUENCE</scope>
    <source>
        <strain evidence="2 4">CBS 781.70</strain>
    </source>
</reference>
<feature type="compositionally biased region" description="Pro residues" evidence="1">
    <location>
        <begin position="134"/>
        <end position="159"/>
    </location>
</feature>
<evidence type="ECO:0000313" key="2">
    <source>
        <dbReference type="EMBL" id="KAF1812285.1"/>
    </source>
</evidence>
<name>A0A6G1G2F0_9PEZI</name>
<keyword evidence="3" id="KW-1185">Reference proteome</keyword>
<protein>
    <submittedName>
        <fullName evidence="2 4">Uncharacterized protein</fullName>
    </submittedName>
</protein>
<organism evidence="2">
    <name type="scientific">Eremomyces bilateralis CBS 781.70</name>
    <dbReference type="NCBI Taxonomy" id="1392243"/>
    <lineage>
        <taxon>Eukaryota</taxon>
        <taxon>Fungi</taxon>
        <taxon>Dikarya</taxon>
        <taxon>Ascomycota</taxon>
        <taxon>Pezizomycotina</taxon>
        <taxon>Dothideomycetes</taxon>
        <taxon>Dothideomycetes incertae sedis</taxon>
        <taxon>Eremomycetales</taxon>
        <taxon>Eremomycetaceae</taxon>
        <taxon>Eremomyces</taxon>
    </lineage>
</organism>
<dbReference type="RefSeq" id="XP_033533916.1">
    <property type="nucleotide sequence ID" value="XM_033675144.1"/>
</dbReference>
<proteinExistence type="predicted"/>
<feature type="compositionally biased region" description="Low complexity" evidence="1">
    <location>
        <begin position="160"/>
        <end position="171"/>
    </location>
</feature>
<dbReference type="EMBL" id="ML975158">
    <property type="protein sequence ID" value="KAF1812285.1"/>
    <property type="molecule type" value="Genomic_DNA"/>
</dbReference>
<accession>A0A6G1G2F0</accession>
<feature type="region of interest" description="Disordered" evidence="1">
    <location>
        <begin position="108"/>
        <end position="204"/>
    </location>
</feature>
<feature type="compositionally biased region" description="Pro residues" evidence="1">
    <location>
        <begin position="108"/>
        <end position="125"/>
    </location>
</feature>
<reference evidence="4" key="3">
    <citation type="submission" date="2025-04" db="UniProtKB">
        <authorList>
            <consortium name="RefSeq"/>
        </authorList>
    </citation>
    <scope>IDENTIFICATION</scope>
    <source>
        <strain evidence="4">CBS 781.70</strain>
    </source>
</reference>
<evidence type="ECO:0000256" key="1">
    <source>
        <dbReference type="SAM" id="MobiDB-lite"/>
    </source>
</evidence>
<dbReference type="PRINTS" id="PR01217">
    <property type="entry name" value="PRICHEXTENSN"/>
</dbReference>
<dbReference type="Proteomes" id="UP000504638">
    <property type="component" value="Unplaced"/>
</dbReference>
<evidence type="ECO:0000313" key="4">
    <source>
        <dbReference type="RefSeq" id="XP_033533916.1"/>
    </source>
</evidence>
<dbReference type="GeneID" id="54415714"/>
<evidence type="ECO:0000313" key="3">
    <source>
        <dbReference type="Proteomes" id="UP000504638"/>
    </source>
</evidence>
<feature type="compositionally biased region" description="Pro residues" evidence="1">
    <location>
        <begin position="172"/>
        <end position="200"/>
    </location>
</feature>